<gene>
    <name evidence="2" type="ORF">FW784_13450</name>
</gene>
<dbReference type="Proteomes" id="UP000323164">
    <property type="component" value="Unassembled WGS sequence"/>
</dbReference>
<evidence type="ECO:0000313" key="2">
    <source>
        <dbReference type="EMBL" id="TZF81995.1"/>
    </source>
</evidence>
<feature type="signal peptide" evidence="1">
    <location>
        <begin position="1"/>
        <end position="20"/>
    </location>
</feature>
<reference evidence="2 3" key="1">
    <citation type="submission" date="2019-08" db="EMBL/GenBank/DDBJ databases">
        <title>Draft genome sequence of Lysobacter sp. UKS-15.</title>
        <authorList>
            <person name="Im W.-T."/>
        </authorList>
    </citation>
    <scope>NUCLEOTIDE SEQUENCE [LARGE SCALE GENOMIC DNA]</scope>
    <source>
        <strain evidence="2 3">UKS-15</strain>
    </source>
</reference>
<evidence type="ECO:0000256" key="1">
    <source>
        <dbReference type="SAM" id="SignalP"/>
    </source>
</evidence>
<comment type="caution">
    <text evidence="2">The sequence shown here is derived from an EMBL/GenBank/DDBJ whole genome shotgun (WGS) entry which is preliminary data.</text>
</comment>
<dbReference type="Gene3D" id="2.60.120.10">
    <property type="entry name" value="Jelly Rolls"/>
    <property type="match status" value="1"/>
</dbReference>
<accession>A0A5D8YH15</accession>
<dbReference type="EMBL" id="VTRV01000225">
    <property type="protein sequence ID" value="TZF81995.1"/>
    <property type="molecule type" value="Genomic_DNA"/>
</dbReference>
<dbReference type="OrthoDB" id="9800684at2"/>
<dbReference type="SUPFAM" id="SSF51182">
    <property type="entry name" value="RmlC-like cupins"/>
    <property type="match status" value="1"/>
</dbReference>
<sequence>MIKISLVALAVLAGPAPLLAQDRAVAVPEMKVLLENECVRMQFHDVAVGEKTPMHSHPKYAVYVFSPYKAKITLANGTQLISEHREGDAFWHEASQHVVENVGDTPIHNLVVELKPASACH</sequence>
<keyword evidence="3" id="KW-1185">Reference proteome</keyword>
<dbReference type="InterPro" id="IPR011051">
    <property type="entry name" value="RmlC_Cupin_sf"/>
</dbReference>
<dbReference type="RefSeq" id="WP_149353836.1">
    <property type="nucleotide sequence ID" value="NZ_VTRV01000225.1"/>
</dbReference>
<dbReference type="InterPro" id="IPR014710">
    <property type="entry name" value="RmlC-like_jellyroll"/>
</dbReference>
<organism evidence="2 3">
    <name type="scientific">Cognatilysobacter lacus</name>
    <dbReference type="NCBI Taxonomy" id="1643323"/>
    <lineage>
        <taxon>Bacteria</taxon>
        <taxon>Pseudomonadati</taxon>
        <taxon>Pseudomonadota</taxon>
        <taxon>Gammaproteobacteria</taxon>
        <taxon>Lysobacterales</taxon>
        <taxon>Lysobacteraceae</taxon>
        <taxon>Cognatilysobacter</taxon>
    </lineage>
</organism>
<proteinExistence type="predicted"/>
<dbReference type="AlphaFoldDB" id="A0A5D8YH15"/>
<feature type="chain" id="PRO_5022838446" description="Cytoplasmic protein" evidence="1">
    <location>
        <begin position="21"/>
        <end position="121"/>
    </location>
</feature>
<keyword evidence="1" id="KW-0732">Signal</keyword>
<name>A0A5D8YH15_9GAMM</name>
<protein>
    <recommendedName>
        <fullName evidence="4">Cytoplasmic protein</fullName>
    </recommendedName>
</protein>
<evidence type="ECO:0008006" key="4">
    <source>
        <dbReference type="Google" id="ProtNLM"/>
    </source>
</evidence>
<evidence type="ECO:0000313" key="3">
    <source>
        <dbReference type="Proteomes" id="UP000323164"/>
    </source>
</evidence>